<keyword evidence="4" id="KW-1185">Reference proteome</keyword>
<dbReference type="AlphaFoldDB" id="A0A498LV98"/>
<dbReference type="Proteomes" id="UP000290572">
    <property type="component" value="Unassembled WGS sequence"/>
</dbReference>
<comment type="caution">
    <text evidence="2">The sequence shown here is derived from an EMBL/GenBank/DDBJ whole genome shotgun (WGS) entry which is preliminary data.</text>
</comment>
<organism evidence="2 4">
    <name type="scientific">Labeo rohita</name>
    <name type="common">Indian major carp</name>
    <name type="synonym">Cyprinus rohita</name>
    <dbReference type="NCBI Taxonomy" id="84645"/>
    <lineage>
        <taxon>Eukaryota</taxon>
        <taxon>Metazoa</taxon>
        <taxon>Chordata</taxon>
        <taxon>Craniata</taxon>
        <taxon>Vertebrata</taxon>
        <taxon>Euteleostomi</taxon>
        <taxon>Actinopterygii</taxon>
        <taxon>Neopterygii</taxon>
        <taxon>Teleostei</taxon>
        <taxon>Ostariophysi</taxon>
        <taxon>Cypriniformes</taxon>
        <taxon>Cyprinidae</taxon>
        <taxon>Labeoninae</taxon>
        <taxon>Labeonini</taxon>
        <taxon>Labeo</taxon>
    </lineage>
</organism>
<evidence type="ECO:0000313" key="3">
    <source>
        <dbReference type="EMBL" id="RXN27961.1"/>
    </source>
</evidence>
<feature type="compositionally biased region" description="Acidic residues" evidence="1">
    <location>
        <begin position="162"/>
        <end position="172"/>
    </location>
</feature>
<gene>
    <name evidence="3" type="ORF">ROHU_005391</name>
    <name evidence="2" type="ORF">ROHU_031472</name>
</gene>
<name>A0A498LV98_LABRO</name>
<evidence type="ECO:0000256" key="1">
    <source>
        <dbReference type="SAM" id="MobiDB-lite"/>
    </source>
</evidence>
<dbReference type="EMBL" id="QBIY01013288">
    <property type="protein sequence ID" value="RXN09235.1"/>
    <property type="molecule type" value="Genomic_DNA"/>
</dbReference>
<dbReference type="EMBL" id="QBIY01011926">
    <property type="protein sequence ID" value="RXN27961.1"/>
    <property type="molecule type" value="Genomic_DNA"/>
</dbReference>
<proteinExistence type="predicted"/>
<accession>A0A498LV98</accession>
<feature type="region of interest" description="Disordered" evidence="1">
    <location>
        <begin position="150"/>
        <end position="172"/>
    </location>
</feature>
<sequence>MWKKLFKEKREEFEEWYRRFKRHENFLQREFVFMPGYQPDWREEIRDKTDTRVTLRGKKSIFQWKNFKSLFQKKERMWWDMLPPKVPPREYRVLYCDIPKKWPIRSLLLDEPDEPKNDMIQSHTTEIHLVKPVMIDLHAVVCQAIEVSEAGEDQKSAAASDHEDEEYFSSEE</sequence>
<protein>
    <submittedName>
        <fullName evidence="2">Uncharacterized protein</fullName>
    </submittedName>
</protein>
<reference evidence="2 4" key="1">
    <citation type="submission" date="2018-03" db="EMBL/GenBank/DDBJ databases">
        <title>Draft genome sequence of Rohu Carp (Labeo rohita).</title>
        <authorList>
            <person name="Das P."/>
            <person name="Kushwaha B."/>
            <person name="Joshi C.G."/>
            <person name="Kumar D."/>
            <person name="Nagpure N.S."/>
            <person name="Sahoo L."/>
            <person name="Das S.P."/>
            <person name="Bit A."/>
            <person name="Patnaik S."/>
            <person name="Meher P.K."/>
            <person name="Jayasankar P."/>
            <person name="Koringa P.G."/>
            <person name="Patel N.V."/>
            <person name="Hinsu A.T."/>
            <person name="Kumar R."/>
            <person name="Pandey M."/>
            <person name="Agarwal S."/>
            <person name="Srivastava S."/>
            <person name="Singh M."/>
            <person name="Iquebal M.A."/>
            <person name="Jaiswal S."/>
            <person name="Angadi U.B."/>
            <person name="Kumar N."/>
            <person name="Raza M."/>
            <person name="Shah T.M."/>
            <person name="Rai A."/>
            <person name="Jena J.K."/>
        </authorList>
    </citation>
    <scope>NUCLEOTIDE SEQUENCE [LARGE SCALE GENOMIC DNA]</scope>
    <source>
        <strain evidence="2">DASCIFA01</strain>
        <tissue evidence="2">Testis</tissue>
    </source>
</reference>
<evidence type="ECO:0000313" key="4">
    <source>
        <dbReference type="Proteomes" id="UP000290572"/>
    </source>
</evidence>
<evidence type="ECO:0000313" key="2">
    <source>
        <dbReference type="EMBL" id="RXN09235.1"/>
    </source>
</evidence>